<dbReference type="AlphaFoldDB" id="A0A0G9MXX3"/>
<reference evidence="2 3" key="1">
    <citation type="submission" date="2015-04" db="EMBL/GenBank/DDBJ databases">
        <title>The draft genome sequence of Erythrobacter luteus KA37.</title>
        <authorList>
            <person name="Zhuang L."/>
            <person name="Liu Y."/>
            <person name="Shao Z."/>
        </authorList>
    </citation>
    <scope>NUCLEOTIDE SEQUENCE [LARGE SCALE GENOMIC DNA]</scope>
    <source>
        <strain evidence="2 3">KA37</strain>
    </source>
</reference>
<evidence type="ECO:0000256" key="1">
    <source>
        <dbReference type="SAM" id="Phobius"/>
    </source>
</evidence>
<feature type="transmembrane region" description="Helical" evidence="1">
    <location>
        <begin position="6"/>
        <end position="26"/>
    </location>
</feature>
<keyword evidence="3" id="KW-1185">Reference proteome</keyword>
<dbReference type="Proteomes" id="UP000053464">
    <property type="component" value="Unassembled WGS sequence"/>
</dbReference>
<dbReference type="PATRIC" id="fig|1581420.6.peg.776"/>
<gene>
    <name evidence="2" type="ORF">AAW00_03840</name>
</gene>
<dbReference type="STRING" id="1581420.AAW00_03840"/>
<name>A0A0G9MXX3_9SPHN</name>
<comment type="caution">
    <text evidence="2">The sequence shown here is derived from an EMBL/GenBank/DDBJ whole genome shotgun (WGS) entry which is preliminary data.</text>
</comment>
<dbReference type="OrthoDB" id="9932608at2"/>
<keyword evidence="1" id="KW-0812">Transmembrane</keyword>
<evidence type="ECO:0000313" key="2">
    <source>
        <dbReference type="EMBL" id="KLE35560.1"/>
    </source>
</evidence>
<organism evidence="2 3">
    <name type="scientific">Aurantiacibacter luteus</name>
    <dbReference type="NCBI Taxonomy" id="1581420"/>
    <lineage>
        <taxon>Bacteria</taxon>
        <taxon>Pseudomonadati</taxon>
        <taxon>Pseudomonadota</taxon>
        <taxon>Alphaproteobacteria</taxon>
        <taxon>Sphingomonadales</taxon>
        <taxon>Erythrobacteraceae</taxon>
        <taxon>Aurantiacibacter</taxon>
    </lineage>
</organism>
<accession>A0A0G9MXX3</accession>
<dbReference type="EMBL" id="LBHB01000001">
    <property type="protein sequence ID" value="KLE35560.1"/>
    <property type="molecule type" value="Genomic_DNA"/>
</dbReference>
<keyword evidence="1" id="KW-0472">Membrane</keyword>
<keyword evidence="1" id="KW-1133">Transmembrane helix</keyword>
<feature type="transmembrane region" description="Helical" evidence="1">
    <location>
        <begin position="38"/>
        <end position="58"/>
    </location>
</feature>
<sequence length="59" mass="6307">MNGFGGEGAWLSIVALLAWAVLAISAYRSYRVDTAKTLRMALTWAAIFAGVAILFGMIV</sequence>
<evidence type="ECO:0000313" key="3">
    <source>
        <dbReference type="Proteomes" id="UP000053464"/>
    </source>
</evidence>
<dbReference type="RefSeq" id="WP_047002963.1">
    <property type="nucleotide sequence ID" value="NZ_LBHB01000001.1"/>
</dbReference>
<proteinExistence type="predicted"/>
<protein>
    <submittedName>
        <fullName evidence="2">Uncharacterized protein</fullName>
    </submittedName>
</protein>